<dbReference type="AlphaFoldDB" id="N1UDR6"/>
<evidence type="ECO:0000313" key="2">
    <source>
        <dbReference type="Proteomes" id="UP000012220"/>
    </source>
</evidence>
<reference evidence="1 2" key="1">
    <citation type="submission" date="2013-02" db="EMBL/GenBank/DDBJ databases">
        <authorList>
            <person name="Harkins D.M."/>
            <person name="Durkin A.S."/>
            <person name="Brinkac L.M."/>
            <person name="Haft D.H."/>
            <person name="Selengut J.D."/>
            <person name="Sanka R."/>
            <person name="DePew J."/>
            <person name="Purushe J."/>
            <person name="Picardeau M."/>
            <person name="Werts C."/>
            <person name="Goarant C."/>
            <person name="Vinetz J.M."/>
            <person name="Sutton G.G."/>
            <person name="Nierman W.C."/>
            <person name="Fouts D.E."/>
        </authorList>
    </citation>
    <scope>NUCLEOTIDE SEQUENCE [LARGE SCALE GENOMIC DNA]</scope>
    <source>
        <strain evidence="1 2">200703203</strain>
    </source>
</reference>
<proteinExistence type="predicted"/>
<evidence type="ECO:0000313" key="1">
    <source>
        <dbReference type="EMBL" id="EMY23017.1"/>
    </source>
</evidence>
<comment type="caution">
    <text evidence="1">The sequence shown here is derived from an EMBL/GenBank/DDBJ whole genome shotgun (WGS) entry which is preliminary data.</text>
</comment>
<dbReference type="Proteomes" id="UP000012220">
    <property type="component" value="Unassembled WGS sequence"/>
</dbReference>
<protein>
    <submittedName>
        <fullName evidence="1">Uncharacterized protein</fullName>
    </submittedName>
</protein>
<gene>
    <name evidence="1" type="ORF">LEP1GSC115_4659</name>
</gene>
<dbReference type="EMBL" id="AHNY02000266">
    <property type="protein sequence ID" value="EMY23017.1"/>
    <property type="molecule type" value="Genomic_DNA"/>
</dbReference>
<organism evidence="1 2">
    <name type="scientific">Leptospira interrogans serovar Australis str. 200703203</name>
    <dbReference type="NCBI Taxonomy" id="1085541"/>
    <lineage>
        <taxon>Bacteria</taxon>
        <taxon>Pseudomonadati</taxon>
        <taxon>Spirochaetota</taxon>
        <taxon>Spirochaetia</taxon>
        <taxon>Leptospirales</taxon>
        <taxon>Leptospiraceae</taxon>
        <taxon>Leptospira</taxon>
    </lineage>
</organism>
<sequence length="42" mass="5345">MDLFRFLKSKRMFPDQENIFHFLWTRFPIHFKRSVFPLLNPF</sequence>
<accession>N1UDR6</accession>
<dbReference type="BioCyc" id="LINT1085541:G11IQ-2496-MONOMER"/>
<name>N1UDR6_LEPIR</name>